<sequence>MQAPLKVQRPFYPEGREVCHTVMLHTAGGMVGGDRLSLNIRLHPQALALVTTASAAKVYRSSGATAQQTTQIHLAAGSSLEWFPQETIVFDGAIYRQDLRVELEANAIWTGWEITRLGRTARGEKFSTGEWRSRTEVWQQGRLLWIDPQYLTGGGEMLDSSHGLAGYPVIGSFAFIGQIVDPELVTKARSLFPSSPSSNSQAGATRLMSGLLCRYRGNSTTEVRHWFTQVWHLLRPVYAGRSGCVPRVWQV</sequence>
<evidence type="ECO:0000256" key="1">
    <source>
        <dbReference type="ARBA" id="ARBA00007177"/>
    </source>
</evidence>
<name>A0A951QGV2_9CYAN</name>
<comment type="subunit">
    <text evidence="3">UreD, UreF and UreG form a complex that acts as a GTP-hydrolysis-dependent molecular chaperone, activating the urease apoprotein by helping to assemble the nickel containing metallocenter of UreC. The UreE protein probably delivers the nickel.</text>
</comment>
<protein>
    <recommendedName>
        <fullName evidence="3">Urease accessory protein UreD</fullName>
    </recommendedName>
</protein>
<proteinExistence type="inferred from homology"/>
<dbReference type="EMBL" id="JAHHHD010000041">
    <property type="protein sequence ID" value="MBW4661605.1"/>
    <property type="molecule type" value="Genomic_DNA"/>
</dbReference>
<evidence type="ECO:0000313" key="4">
    <source>
        <dbReference type="EMBL" id="MBW4661605.1"/>
    </source>
</evidence>
<dbReference type="HAMAP" id="MF_01384">
    <property type="entry name" value="UreD"/>
    <property type="match status" value="1"/>
</dbReference>
<comment type="subcellular location">
    <subcellularLocation>
        <location evidence="3">Cytoplasm</location>
    </subcellularLocation>
</comment>
<dbReference type="GO" id="GO:0016151">
    <property type="term" value="F:nickel cation binding"/>
    <property type="evidence" value="ECO:0007669"/>
    <property type="project" value="UniProtKB-UniRule"/>
</dbReference>
<gene>
    <name evidence="3" type="primary">ureD</name>
    <name evidence="4" type="ORF">KME15_23295</name>
</gene>
<evidence type="ECO:0000313" key="5">
    <source>
        <dbReference type="Proteomes" id="UP000757435"/>
    </source>
</evidence>
<dbReference type="GO" id="GO:0005737">
    <property type="term" value="C:cytoplasm"/>
    <property type="evidence" value="ECO:0007669"/>
    <property type="project" value="UniProtKB-SubCell"/>
</dbReference>
<dbReference type="Proteomes" id="UP000757435">
    <property type="component" value="Unassembled WGS sequence"/>
</dbReference>
<dbReference type="PANTHER" id="PTHR33643:SF1">
    <property type="entry name" value="UREASE ACCESSORY PROTEIN D"/>
    <property type="match status" value="1"/>
</dbReference>
<dbReference type="AlphaFoldDB" id="A0A951QGV2"/>
<organism evidence="4 5">
    <name type="scientific">Drouetiella hepatica Uher 2000/2452</name>
    <dbReference type="NCBI Taxonomy" id="904376"/>
    <lineage>
        <taxon>Bacteria</taxon>
        <taxon>Bacillati</taxon>
        <taxon>Cyanobacteriota</taxon>
        <taxon>Cyanophyceae</taxon>
        <taxon>Oculatellales</taxon>
        <taxon>Oculatellaceae</taxon>
        <taxon>Drouetiella</taxon>
    </lineage>
</organism>
<reference evidence="4" key="2">
    <citation type="journal article" date="2022" name="Microbiol. Resour. Announc.">
        <title>Metagenome Sequencing to Explore Phylogenomics of Terrestrial Cyanobacteria.</title>
        <authorList>
            <person name="Ward R.D."/>
            <person name="Stajich J.E."/>
            <person name="Johansen J.R."/>
            <person name="Huntemann M."/>
            <person name="Clum A."/>
            <person name="Foster B."/>
            <person name="Foster B."/>
            <person name="Roux S."/>
            <person name="Palaniappan K."/>
            <person name="Varghese N."/>
            <person name="Mukherjee S."/>
            <person name="Reddy T.B.K."/>
            <person name="Daum C."/>
            <person name="Copeland A."/>
            <person name="Chen I.A."/>
            <person name="Ivanova N.N."/>
            <person name="Kyrpides N.C."/>
            <person name="Shapiro N."/>
            <person name="Eloe-Fadrosh E.A."/>
            <person name="Pietrasiak N."/>
        </authorList>
    </citation>
    <scope>NUCLEOTIDE SEQUENCE</scope>
    <source>
        <strain evidence="4">UHER 2000/2452</strain>
    </source>
</reference>
<dbReference type="Pfam" id="PF01774">
    <property type="entry name" value="UreD"/>
    <property type="match status" value="1"/>
</dbReference>
<dbReference type="PANTHER" id="PTHR33643">
    <property type="entry name" value="UREASE ACCESSORY PROTEIN D"/>
    <property type="match status" value="1"/>
</dbReference>
<comment type="similarity">
    <text evidence="1 3">Belongs to the UreD family.</text>
</comment>
<evidence type="ECO:0000256" key="3">
    <source>
        <dbReference type="HAMAP-Rule" id="MF_01384"/>
    </source>
</evidence>
<keyword evidence="2 3" id="KW-0143">Chaperone</keyword>
<comment type="function">
    <text evidence="3">Required for maturation of urease via the functional incorporation of the urease nickel metallocenter.</text>
</comment>
<accession>A0A951QGV2</accession>
<evidence type="ECO:0000256" key="2">
    <source>
        <dbReference type="ARBA" id="ARBA00023186"/>
    </source>
</evidence>
<keyword evidence="3" id="KW-0963">Cytoplasm</keyword>
<comment type="caution">
    <text evidence="4">The sequence shown here is derived from an EMBL/GenBank/DDBJ whole genome shotgun (WGS) entry which is preliminary data.</text>
</comment>
<dbReference type="InterPro" id="IPR002669">
    <property type="entry name" value="UreD"/>
</dbReference>
<keyword evidence="3" id="KW-0996">Nickel insertion</keyword>
<reference evidence="4" key="1">
    <citation type="submission" date="2021-05" db="EMBL/GenBank/DDBJ databases">
        <authorList>
            <person name="Pietrasiak N."/>
            <person name="Ward R."/>
            <person name="Stajich J.E."/>
            <person name="Kurbessoian T."/>
        </authorList>
    </citation>
    <scope>NUCLEOTIDE SEQUENCE</scope>
    <source>
        <strain evidence="4">UHER 2000/2452</strain>
    </source>
</reference>